<gene>
    <name evidence="5" type="ORF">HZU40_24715</name>
</gene>
<evidence type="ECO:0008006" key="7">
    <source>
        <dbReference type="Google" id="ProtNLM"/>
    </source>
</evidence>
<dbReference type="PROSITE" id="PS50292">
    <property type="entry name" value="PEROXIDASE_3"/>
    <property type="match status" value="1"/>
</dbReference>
<dbReference type="KEGG" id="mflu:HZU40_24715"/>
<keyword evidence="1" id="KW-0479">Metal-binding</keyword>
<dbReference type="PANTHER" id="PTHR11903:SF39">
    <property type="entry name" value="PROSTAGLANDIN G_H SYNTHASE 2-LIKE"/>
    <property type="match status" value="1"/>
</dbReference>
<dbReference type="GO" id="GO:0004601">
    <property type="term" value="F:peroxidase activity"/>
    <property type="evidence" value="ECO:0007669"/>
    <property type="project" value="InterPro"/>
</dbReference>
<name>A0A7G8PAL2_9MYCO</name>
<organism evidence="5 6">
    <name type="scientific">Mycolicibacterium fluoranthenivorans</name>
    <dbReference type="NCBI Taxonomy" id="258505"/>
    <lineage>
        <taxon>Bacteria</taxon>
        <taxon>Bacillati</taxon>
        <taxon>Actinomycetota</taxon>
        <taxon>Actinomycetes</taxon>
        <taxon>Mycobacteriales</taxon>
        <taxon>Mycobacteriaceae</taxon>
        <taxon>Mycolicibacterium</taxon>
    </lineage>
</organism>
<evidence type="ECO:0000256" key="1">
    <source>
        <dbReference type="ARBA" id="ARBA00022723"/>
    </source>
</evidence>
<dbReference type="GO" id="GO:0016702">
    <property type="term" value="F:oxidoreductase activity, acting on single donors with incorporation of molecular oxygen, incorporation of two atoms of oxygen"/>
    <property type="evidence" value="ECO:0007669"/>
    <property type="project" value="TreeGrafter"/>
</dbReference>
<dbReference type="AlphaFoldDB" id="A0A7G8PAL2"/>
<reference evidence="5 6" key="1">
    <citation type="submission" date="2020-07" db="EMBL/GenBank/DDBJ databases">
        <title>Draft genome sequence of four isobutane-metabolizing strains capable of cometabolically degrading diverse ether contaminants.</title>
        <authorList>
            <person name="Chen W."/>
            <person name="Faulkner N."/>
            <person name="Smith C."/>
            <person name="Hyman M."/>
        </authorList>
    </citation>
    <scope>NUCLEOTIDE SEQUENCE [LARGE SCALE GENOMIC DNA]</scope>
    <source>
        <strain evidence="5 6">2A</strain>
    </source>
</reference>
<dbReference type="GO" id="GO:0006979">
    <property type="term" value="P:response to oxidative stress"/>
    <property type="evidence" value="ECO:0007669"/>
    <property type="project" value="InterPro"/>
</dbReference>
<sequence>MFSTPLLLVREPRKAIARLGLKPPNLPEPVTRHLPKIVELISAVGPLRETASRLVINYYGYATPPRPRALSLASDYTSWLSLTDRTYSGRHLPPSTTPPEALPAAADVTGLYRREQEIKSTDTSAMFMFFAQWFTDSFLRTSRADTMGRKNTSNHEIDLCQIYGLSAEKTAMLRAHDGGRLKSQLIDGEEFPPFLFEPRDPGGPLTFKAEFRGLHEEEFFIETILGDVPDVRKDSVFAVGLEHGNSTIGHTVLDTVFLREHNRIARLLHHQHPDWDDDRLFETARNVMIVLLLKLVVEEYIKHIGPFDFPLQVVPFIADGERWNRPNWCSIEFNLLYRWHMLVPDSIGEGPDRLSPKDFRNNNPLVMTRGIESLVTQFSAERAGKIGLLNTPYFLVDRAHPNYPSVEERTITLMRQARLSSYNDYREAFSLKRLNSFRDLTSDADVGARLEALYGHIDNLEWYVGVFAEDYPDYAMMGELLTTMVAYDAFTQALTNPLLARNVFNERTFSKTGMAIIGETRSLEQLIARNCTTPDAVHASFSCGLAG</sequence>
<dbReference type="InterPro" id="IPR050783">
    <property type="entry name" value="Oxylipin_biosynth_metab"/>
</dbReference>
<keyword evidence="2" id="KW-0223">Dioxygenase</keyword>
<dbReference type="InterPro" id="IPR010255">
    <property type="entry name" value="Haem_peroxidase_sf"/>
</dbReference>
<evidence type="ECO:0000256" key="4">
    <source>
        <dbReference type="ARBA" id="ARBA00023004"/>
    </source>
</evidence>
<dbReference type="RefSeq" id="WP_187096128.1">
    <property type="nucleotide sequence ID" value="NZ_CP059894.1"/>
</dbReference>
<dbReference type="GO" id="GO:0046872">
    <property type="term" value="F:metal ion binding"/>
    <property type="evidence" value="ECO:0007669"/>
    <property type="project" value="UniProtKB-KW"/>
</dbReference>
<dbReference type="GO" id="GO:0004666">
    <property type="term" value="F:prostaglandin-endoperoxide synthase activity"/>
    <property type="evidence" value="ECO:0007669"/>
    <property type="project" value="TreeGrafter"/>
</dbReference>
<keyword evidence="3" id="KW-0560">Oxidoreductase</keyword>
<dbReference type="InterPro" id="IPR019791">
    <property type="entry name" value="Haem_peroxidase_animal"/>
</dbReference>
<evidence type="ECO:0000256" key="2">
    <source>
        <dbReference type="ARBA" id="ARBA00022964"/>
    </source>
</evidence>
<dbReference type="InterPro" id="IPR037120">
    <property type="entry name" value="Haem_peroxidase_sf_animal"/>
</dbReference>
<dbReference type="PANTHER" id="PTHR11903">
    <property type="entry name" value="PROSTAGLANDIN G/H SYNTHASE"/>
    <property type="match status" value="1"/>
</dbReference>
<dbReference type="PRINTS" id="PR00457">
    <property type="entry name" value="ANPEROXIDASE"/>
</dbReference>
<dbReference type="Gene3D" id="1.10.640.10">
    <property type="entry name" value="Haem peroxidase domain superfamily, animal type"/>
    <property type="match status" value="1"/>
</dbReference>
<dbReference type="GO" id="GO:0020037">
    <property type="term" value="F:heme binding"/>
    <property type="evidence" value="ECO:0007669"/>
    <property type="project" value="InterPro"/>
</dbReference>
<dbReference type="EMBL" id="CP059894">
    <property type="protein sequence ID" value="QNJ91378.1"/>
    <property type="molecule type" value="Genomic_DNA"/>
</dbReference>
<evidence type="ECO:0000313" key="6">
    <source>
        <dbReference type="Proteomes" id="UP000515498"/>
    </source>
</evidence>
<protein>
    <recommendedName>
        <fullName evidence="7">Prostaglandin-endoperoxide synthase 2</fullName>
    </recommendedName>
</protein>
<keyword evidence="4" id="KW-0408">Iron</keyword>
<evidence type="ECO:0000256" key="3">
    <source>
        <dbReference type="ARBA" id="ARBA00023002"/>
    </source>
</evidence>
<dbReference type="GO" id="GO:0006631">
    <property type="term" value="P:fatty acid metabolic process"/>
    <property type="evidence" value="ECO:0007669"/>
    <property type="project" value="UniProtKB-ARBA"/>
</dbReference>
<dbReference type="Proteomes" id="UP000515498">
    <property type="component" value="Chromosome"/>
</dbReference>
<dbReference type="GO" id="GO:0005737">
    <property type="term" value="C:cytoplasm"/>
    <property type="evidence" value="ECO:0007669"/>
    <property type="project" value="TreeGrafter"/>
</dbReference>
<evidence type="ECO:0000313" key="5">
    <source>
        <dbReference type="EMBL" id="QNJ91378.1"/>
    </source>
</evidence>
<dbReference type="SUPFAM" id="SSF48113">
    <property type="entry name" value="Heme-dependent peroxidases"/>
    <property type="match status" value="1"/>
</dbReference>
<proteinExistence type="predicted"/>
<accession>A0A7G8PAL2</accession>
<dbReference type="Pfam" id="PF03098">
    <property type="entry name" value="An_peroxidase"/>
    <property type="match status" value="1"/>
</dbReference>